<dbReference type="GO" id="GO:0016740">
    <property type="term" value="F:transferase activity"/>
    <property type="evidence" value="ECO:0007669"/>
    <property type="project" value="UniProtKB-KW"/>
</dbReference>
<dbReference type="Proteomes" id="UP000618579">
    <property type="component" value="Unassembled WGS sequence"/>
</dbReference>
<dbReference type="InterPro" id="IPR029044">
    <property type="entry name" value="Nucleotide-diphossugar_trans"/>
</dbReference>
<comment type="caution">
    <text evidence="1">The sequence shown here is derived from an EMBL/GenBank/DDBJ whole genome shotgun (WGS) entry which is preliminary data.</text>
</comment>
<organism evidence="1 2">
    <name type="scientific">Paenibacillus planticolens</name>
    <dbReference type="NCBI Taxonomy" id="2654976"/>
    <lineage>
        <taxon>Bacteria</taxon>
        <taxon>Bacillati</taxon>
        <taxon>Bacillota</taxon>
        <taxon>Bacilli</taxon>
        <taxon>Bacillales</taxon>
        <taxon>Paenibacillaceae</taxon>
        <taxon>Paenibacillus</taxon>
    </lineage>
</organism>
<protein>
    <submittedName>
        <fullName evidence="1">NTP transferase domain-containing protein</fullName>
    </submittedName>
</protein>
<gene>
    <name evidence="1" type="ORF">GC097_10600</name>
</gene>
<keyword evidence="2" id="KW-1185">Reference proteome</keyword>
<dbReference type="InterPro" id="IPR003329">
    <property type="entry name" value="Cytidylyl_trans"/>
</dbReference>
<accession>A0ABX1ZK84</accession>
<keyword evidence="1" id="KW-0808">Transferase</keyword>
<dbReference type="Gene3D" id="3.90.550.10">
    <property type="entry name" value="Spore Coat Polysaccharide Biosynthesis Protein SpsA, Chain A"/>
    <property type="match status" value="1"/>
</dbReference>
<dbReference type="EMBL" id="WHNZ01000018">
    <property type="protein sequence ID" value="NOV00466.1"/>
    <property type="molecule type" value="Genomic_DNA"/>
</dbReference>
<dbReference type="Pfam" id="PF02348">
    <property type="entry name" value="CTP_transf_3"/>
    <property type="match status" value="1"/>
</dbReference>
<sequence length="249" mass="29159">MKTAVVIQARMGSTRLPGKVLRLLGNKTILSHVVERISMCKLVDCIIIATTTLPEDDLIVDEAKRLGVFYYRGDEYDVLSRYYEASEYFHVDSIVRVTSDCPFIDPDIVDTLIQKFHEKNVDYASNFMNRTFPRGLDAEIFTIAALRKTYKEAVHPEHREHVTPYLYQHPEMFSTYSYFSDKDHSFHRWTLDTIEDWKLISTVYERLNGISRWFGLKDILNVFQEDPSLVFINNNVEQKKLETDGKNRE</sequence>
<dbReference type="CDD" id="cd02518">
    <property type="entry name" value="GT2_SpsF"/>
    <property type="match status" value="1"/>
</dbReference>
<reference evidence="1 2" key="1">
    <citation type="submission" date="2019-10" db="EMBL/GenBank/DDBJ databases">
        <title>Description of Paenibacillus pedi sp. nov.</title>
        <authorList>
            <person name="Carlier A."/>
            <person name="Qi S."/>
        </authorList>
    </citation>
    <scope>NUCLEOTIDE SEQUENCE [LARGE SCALE GENOMIC DNA]</scope>
    <source>
        <strain evidence="1 2">LMG 31457</strain>
    </source>
</reference>
<proteinExistence type="predicted"/>
<dbReference type="PANTHER" id="PTHR42866">
    <property type="entry name" value="3-DEOXY-MANNO-OCTULOSONATE CYTIDYLYLTRANSFERASE"/>
    <property type="match status" value="1"/>
</dbReference>
<evidence type="ECO:0000313" key="1">
    <source>
        <dbReference type="EMBL" id="NOV00466.1"/>
    </source>
</evidence>
<name>A0ABX1ZK84_9BACL</name>
<dbReference type="PANTHER" id="PTHR42866:SF1">
    <property type="entry name" value="SPORE COAT POLYSACCHARIDE BIOSYNTHESIS PROTEIN SPSF"/>
    <property type="match status" value="1"/>
</dbReference>
<dbReference type="SUPFAM" id="SSF53448">
    <property type="entry name" value="Nucleotide-diphospho-sugar transferases"/>
    <property type="match status" value="1"/>
</dbReference>
<evidence type="ECO:0000313" key="2">
    <source>
        <dbReference type="Proteomes" id="UP000618579"/>
    </source>
</evidence>
<dbReference type="RefSeq" id="WP_171683329.1">
    <property type="nucleotide sequence ID" value="NZ_WHNZ01000018.1"/>
</dbReference>